<dbReference type="OrthoDB" id="7055135at2"/>
<evidence type="ECO:0008006" key="4">
    <source>
        <dbReference type="Google" id="ProtNLM"/>
    </source>
</evidence>
<name>A0A066RW00_9GAMM</name>
<organism evidence="2 3">
    <name type="scientific">Photobacterium galatheae</name>
    <dbReference type="NCBI Taxonomy" id="1654360"/>
    <lineage>
        <taxon>Bacteria</taxon>
        <taxon>Pseudomonadati</taxon>
        <taxon>Pseudomonadota</taxon>
        <taxon>Gammaproteobacteria</taxon>
        <taxon>Vibrionales</taxon>
        <taxon>Vibrionaceae</taxon>
        <taxon>Photobacterium</taxon>
    </lineage>
</organism>
<proteinExistence type="predicted"/>
<sequence length="375" mass="39963">MQNLSSPWKTRCAFLVTLTLAGCGGGSPSSPEVTVQDREPAIVGNESSSVLPDESNTSGPLQPPADTAPDKTIEVDGTTYTDLAKAEAAIQAGSTVVIGNGTYTRGLKIQPDNVTVTGSGKTHFRGAQLMGKATFIVDGDGVRIENIECSQVAVPDQNGACVRQQGRDLVLSQVYFHDSEQGILSAPGTGSLTIEHSRFERLGKAGRAHAVYSNNDSLSIRYSRFYSSKDQGHEIKSRAQHTLIEYSEIASLNGNDSRLVDTPNGGELVIRNSVLEQGPNSVNRQLIGFGLEATYDATKKNRVTLDNNVIVLDRQAGNQLLALPSAGGYKLKVHKNEVVGPAPVDKADYATGNTFFESRSAYGMGAFPALPEMGF</sequence>
<reference evidence="2 3" key="1">
    <citation type="submission" date="2014-04" db="EMBL/GenBank/DDBJ databases">
        <title>Draft genome sequence of Photobacterium halotolerans S2753: a solonamide, ngercheumicin and holomycin producer.</title>
        <authorList>
            <person name="Machado H.R."/>
            <person name="Gram L."/>
        </authorList>
    </citation>
    <scope>NUCLEOTIDE SEQUENCE [LARGE SCALE GENOMIC DNA]</scope>
    <source>
        <strain evidence="2 3">S2753</strain>
    </source>
</reference>
<protein>
    <recommendedName>
        <fullName evidence="4">Right handed beta helix domain-containing protein</fullName>
    </recommendedName>
</protein>
<dbReference type="SUPFAM" id="SSF51126">
    <property type="entry name" value="Pectin lyase-like"/>
    <property type="match status" value="1"/>
</dbReference>
<dbReference type="RefSeq" id="WP_051641825.1">
    <property type="nucleotide sequence ID" value="NZ_JAGSGC010000011.1"/>
</dbReference>
<dbReference type="AlphaFoldDB" id="A0A066RW00"/>
<feature type="compositionally biased region" description="Polar residues" evidence="1">
    <location>
        <begin position="45"/>
        <end position="60"/>
    </location>
</feature>
<keyword evidence="3" id="KW-1185">Reference proteome</keyword>
<accession>A0A066RW00</accession>
<dbReference type="InterPro" id="IPR011050">
    <property type="entry name" value="Pectin_lyase_fold/virulence"/>
</dbReference>
<comment type="caution">
    <text evidence="2">The sequence shown here is derived from an EMBL/GenBank/DDBJ whole genome shotgun (WGS) entry which is preliminary data.</text>
</comment>
<evidence type="ECO:0000313" key="2">
    <source>
        <dbReference type="EMBL" id="KDM93261.1"/>
    </source>
</evidence>
<dbReference type="Gene3D" id="2.160.20.10">
    <property type="entry name" value="Single-stranded right-handed beta-helix, Pectin lyase-like"/>
    <property type="match status" value="1"/>
</dbReference>
<dbReference type="Proteomes" id="UP000027192">
    <property type="component" value="Unassembled WGS sequence"/>
</dbReference>
<evidence type="ECO:0000256" key="1">
    <source>
        <dbReference type="SAM" id="MobiDB-lite"/>
    </source>
</evidence>
<dbReference type="EMBL" id="JMIB01000003">
    <property type="protein sequence ID" value="KDM93261.1"/>
    <property type="molecule type" value="Genomic_DNA"/>
</dbReference>
<dbReference type="STRING" id="1654360.EA58_01215"/>
<feature type="region of interest" description="Disordered" evidence="1">
    <location>
        <begin position="25"/>
        <end position="72"/>
    </location>
</feature>
<dbReference type="InterPro" id="IPR012334">
    <property type="entry name" value="Pectin_lyas_fold"/>
</dbReference>
<gene>
    <name evidence="2" type="ORF">EA58_01215</name>
</gene>
<evidence type="ECO:0000313" key="3">
    <source>
        <dbReference type="Proteomes" id="UP000027192"/>
    </source>
</evidence>